<keyword evidence="1" id="KW-1133">Transmembrane helix</keyword>
<feature type="transmembrane region" description="Helical" evidence="1">
    <location>
        <begin position="175"/>
        <end position="193"/>
    </location>
</feature>
<comment type="caution">
    <text evidence="2">The sequence shown here is derived from an EMBL/GenBank/DDBJ whole genome shotgun (WGS) entry which is preliminary data.</text>
</comment>
<feature type="transmembrane region" description="Helical" evidence="1">
    <location>
        <begin position="606"/>
        <end position="624"/>
    </location>
</feature>
<accession>A0A5Q4BZ17</accession>
<proteinExistence type="predicted"/>
<dbReference type="Proteomes" id="UP000326340">
    <property type="component" value="Unassembled WGS sequence"/>
</dbReference>
<evidence type="ECO:0000313" key="2">
    <source>
        <dbReference type="EMBL" id="TQN71849.1"/>
    </source>
</evidence>
<dbReference type="PANTHER" id="PTHR37577">
    <property type="entry name" value="INTEGRAL MEMBRANE PROTEIN"/>
    <property type="match status" value="1"/>
</dbReference>
<organism evidence="2 3">
    <name type="scientific">Colletotrichum shisoi</name>
    <dbReference type="NCBI Taxonomy" id="2078593"/>
    <lineage>
        <taxon>Eukaryota</taxon>
        <taxon>Fungi</taxon>
        <taxon>Dikarya</taxon>
        <taxon>Ascomycota</taxon>
        <taxon>Pezizomycotina</taxon>
        <taxon>Sordariomycetes</taxon>
        <taxon>Hypocreomycetidae</taxon>
        <taxon>Glomerellales</taxon>
        <taxon>Glomerellaceae</taxon>
        <taxon>Colletotrichum</taxon>
        <taxon>Colletotrichum destructivum species complex</taxon>
    </lineage>
</organism>
<dbReference type="InterPro" id="IPR053018">
    <property type="entry name" value="Elsinochrome_Biosynth-Asso"/>
</dbReference>
<gene>
    <name evidence="2" type="ORF">CSHISOI_03721</name>
</gene>
<feature type="transmembrane region" description="Helical" evidence="1">
    <location>
        <begin position="636"/>
        <end position="655"/>
    </location>
</feature>
<feature type="transmembrane region" description="Helical" evidence="1">
    <location>
        <begin position="661"/>
        <end position="684"/>
    </location>
</feature>
<evidence type="ECO:0000313" key="3">
    <source>
        <dbReference type="Proteomes" id="UP000326340"/>
    </source>
</evidence>
<reference evidence="2 3" key="1">
    <citation type="journal article" date="2019" name="Sci. Rep.">
        <title>Colletotrichum shisoi sp. nov., an anthracnose pathogen of Perilla frutescens in Japan: molecular phylogenetic, morphological and genomic evidence.</title>
        <authorList>
            <person name="Gan P."/>
            <person name="Tsushima A."/>
            <person name="Hiroyama R."/>
            <person name="Narusaka M."/>
            <person name="Takano Y."/>
            <person name="Narusaka Y."/>
            <person name="Kawaradani M."/>
            <person name="Damm U."/>
            <person name="Shirasu K."/>
        </authorList>
    </citation>
    <scope>NUCLEOTIDE SEQUENCE [LARGE SCALE GENOMIC DNA]</scope>
    <source>
        <strain evidence="2 3">PG-2018a</strain>
    </source>
</reference>
<dbReference type="PANTHER" id="PTHR37577:SF1">
    <property type="entry name" value="INTEGRAL MEMBRANE PROTEIN"/>
    <property type="match status" value="1"/>
</dbReference>
<dbReference type="AlphaFoldDB" id="A0A5Q4BZ17"/>
<feature type="transmembrane region" description="Helical" evidence="1">
    <location>
        <begin position="564"/>
        <end position="586"/>
    </location>
</feature>
<protein>
    <submittedName>
        <fullName evidence="2">Uncharacterized protein</fullName>
    </submittedName>
</protein>
<keyword evidence="3" id="KW-1185">Reference proteome</keyword>
<dbReference type="OrthoDB" id="5427664at2759"/>
<sequence>MGFSYDDCRRIPGLLEPYGDIAGLGVVIGFVASAWLTVLILVAYYVSAFDPLADPFEEGTGGQNKQNKRNKPAYLPNPMDLLLARYTRYLRRRQNHTGHLIENAFHKCMLSLADAQLITGISLLVSGFWSLKHGPGLTAYHWQMVVSLAWFSTVTHLSALTFLRSYLARHPAGRLWRLALMLVLLVLLFVAFIPTGHFNFVGDDTGSPRTIDLGWTIYPTDCDDFQLDEPRYYHTLLSSLNLTYDPELLINGTIGPRNCTVSGMPVFPFNITRDELALGEQVYFSIKDWQWNEVGIFLASPAACYFKDFTGKPTLAFVSMISSLLLLAYSYLIRAAKVFARPSQMISQRTQSALDRGYSALIDKWDRCLTRRKRGALVVLGLVFLPIQASVYCTFRLFLHLYTSMFAEVFSVVLSAIWGTLNINLLKSFSASNRYQDDWQENDWTFGQVMSLALVLSSLVPVVDFLLKSCFTTDMSGPSTPPREAEIPLEYVGRVDDTGFRPMSLNSDAQAPGVSLGTTGQDEPLMAVAEDMSCELGQHGKTPLDFEGDISHRLRESATAYDRAWTVSVLVVISGPFIVVLTKLLPGIETKDAVRPDVHLVNSIEIIAFSACFIQQHLFFRLYLNRLPNSKMRKVLSVLLATVLAGLAIVLSIFSVLGEPFVIACVVSGYGLLLLVALCDFGWLMNRARGVSA</sequence>
<name>A0A5Q4BZ17_9PEZI</name>
<feature type="transmembrane region" description="Helical" evidence="1">
    <location>
        <begin position="377"/>
        <end position="399"/>
    </location>
</feature>
<feature type="transmembrane region" description="Helical" evidence="1">
    <location>
        <begin position="405"/>
        <end position="426"/>
    </location>
</feature>
<feature type="transmembrane region" description="Helical" evidence="1">
    <location>
        <begin position="21"/>
        <end position="46"/>
    </location>
</feature>
<feature type="transmembrane region" description="Helical" evidence="1">
    <location>
        <begin position="315"/>
        <end position="333"/>
    </location>
</feature>
<dbReference type="EMBL" id="PUHP01000227">
    <property type="protein sequence ID" value="TQN71849.1"/>
    <property type="molecule type" value="Genomic_DNA"/>
</dbReference>
<keyword evidence="1" id="KW-0812">Transmembrane</keyword>
<keyword evidence="1" id="KW-0472">Membrane</keyword>
<feature type="transmembrane region" description="Helical" evidence="1">
    <location>
        <begin position="140"/>
        <end position="163"/>
    </location>
</feature>
<evidence type="ECO:0000256" key="1">
    <source>
        <dbReference type="SAM" id="Phobius"/>
    </source>
</evidence>